<dbReference type="InterPro" id="IPR050083">
    <property type="entry name" value="HtpX_protease"/>
</dbReference>
<evidence type="ECO:0000256" key="12">
    <source>
        <dbReference type="SAM" id="Phobius"/>
    </source>
</evidence>
<evidence type="ECO:0000256" key="3">
    <source>
        <dbReference type="ARBA" id="ARBA00022475"/>
    </source>
</evidence>
<dbReference type="CDD" id="cd07328">
    <property type="entry name" value="M48_Ste24p_like"/>
    <property type="match status" value="1"/>
</dbReference>
<evidence type="ECO:0000256" key="1">
    <source>
        <dbReference type="ARBA" id="ARBA00001947"/>
    </source>
</evidence>
<gene>
    <name evidence="14" type="ORF">NP048_16380</name>
</gene>
<feature type="transmembrane region" description="Helical" evidence="12">
    <location>
        <begin position="7"/>
        <end position="31"/>
    </location>
</feature>
<evidence type="ECO:0000256" key="2">
    <source>
        <dbReference type="ARBA" id="ARBA00004651"/>
    </source>
</evidence>
<sequence length="625" mass="66621">MSTRLRAVIAVLTLAGFYVTALLVIAGLGALTVLAFRSGTGPLAGKLGFVTIAAVVGVVVALWKVARARPEPPSGPVLLRAEAPELWAMVDELAVLTGTRAPDEIRLAPDVNAGVMEDARLLGLVGGTRRMVLGVPLLHGLSVAQLRSVLAHELGHYSHDDTRLSVVVHRGRAAIGATLAQLSGSPVGWLLRQYGKLYLLVSAATSRRQELAADAKSVAAVGRATAQSALREVPVLDAAWDFYLERYVMVGWEVGLAPTSDAFYGGFRHLLAARAQELSDMRDVPRPEHASRWDSHPPIGERIVTMDRLPDVPHTPDARPATVLVPRLDVLATHLADEVLAVEDRRRLPWEELVPPAIAAAQQRHADSVHRAAARLAGVQRATLGTVLDLVAQGRGDDLARELGIDRDHPAFEEAGEHVPHPMADALEPVLSSALVNAGAARWHLDWAGPATLRDREGDEPALSAWANLASQPAGVEHVRAWLAGLGVEPQAVGQVHERATAHGASVLAGLANVAVDGVDHDVVVLDRGLVLVPCPKKTDGGKARLIGVVRSAPVHQLAQVHRFVSYEDVRTATVRRSSPVQATVELHDGTRLELKERWAGEYLAKGSQEILVGHLHSLAGAPGA</sequence>
<keyword evidence="3" id="KW-1003">Cell membrane</keyword>
<dbReference type="EMBL" id="CP101987">
    <property type="protein sequence ID" value="UUI71348.1"/>
    <property type="molecule type" value="Genomic_DNA"/>
</dbReference>
<evidence type="ECO:0000256" key="5">
    <source>
        <dbReference type="ARBA" id="ARBA00022692"/>
    </source>
</evidence>
<evidence type="ECO:0000256" key="6">
    <source>
        <dbReference type="ARBA" id="ARBA00022723"/>
    </source>
</evidence>
<organism evidence="14 15">
    <name type="scientific">Cellulomonas xiejunii</name>
    <dbReference type="NCBI Taxonomy" id="2968083"/>
    <lineage>
        <taxon>Bacteria</taxon>
        <taxon>Bacillati</taxon>
        <taxon>Actinomycetota</taxon>
        <taxon>Actinomycetes</taxon>
        <taxon>Micrococcales</taxon>
        <taxon>Cellulomonadaceae</taxon>
        <taxon>Cellulomonas</taxon>
    </lineage>
</organism>
<name>A0ABY5KSM9_9CELL</name>
<comment type="cofactor">
    <cofactor evidence="1">
        <name>Zn(2+)</name>
        <dbReference type="ChEBI" id="CHEBI:29105"/>
    </cofactor>
</comment>
<keyword evidence="7" id="KW-0378">Hydrolase</keyword>
<keyword evidence="11 12" id="KW-0472">Membrane</keyword>
<evidence type="ECO:0000313" key="15">
    <source>
        <dbReference type="Proteomes" id="UP001316384"/>
    </source>
</evidence>
<keyword evidence="8" id="KW-0862">Zinc</keyword>
<evidence type="ECO:0000256" key="7">
    <source>
        <dbReference type="ARBA" id="ARBA00022801"/>
    </source>
</evidence>
<dbReference type="Pfam" id="PF01435">
    <property type="entry name" value="Peptidase_M48"/>
    <property type="match status" value="1"/>
</dbReference>
<evidence type="ECO:0000256" key="8">
    <source>
        <dbReference type="ARBA" id="ARBA00022833"/>
    </source>
</evidence>
<keyword evidence="9 12" id="KW-1133">Transmembrane helix</keyword>
<reference evidence="14 15" key="1">
    <citation type="submission" date="2022-07" db="EMBL/GenBank/DDBJ databases">
        <title>Novel species in genus cellulomonas.</title>
        <authorList>
            <person name="Ye L."/>
        </authorList>
    </citation>
    <scope>NUCLEOTIDE SEQUENCE [LARGE SCALE GENOMIC DNA]</scope>
    <source>
        <strain evidence="15">zg-B89</strain>
    </source>
</reference>
<dbReference type="InterPro" id="IPR001915">
    <property type="entry name" value="Peptidase_M48"/>
</dbReference>
<keyword evidence="6" id="KW-0479">Metal-binding</keyword>
<evidence type="ECO:0000256" key="10">
    <source>
        <dbReference type="ARBA" id="ARBA00023049"/>
    </source>
</evidence>
<evidence type="ECO:0000256" key="4">
    <source>
        <dbReference type="ARBA" id="ARBA00022670"/>
    </source>
</evidence>
<proteinExistence type="predicted"/>
<dbReference type="PANTHER" id="PTHR43221">
    <property type="entry name" value="PROTEASE HTPX"/>
    <property type="match status" value="1"/>
</dbReference>
<keyword evidence="10" id="KW-0482">Metalloprotease</keyword>
<comment type="subcellular location">
    <subcellularLocation>
        <location evidence="2">Cell membrane</location>
        <topology evidence="2">Multi-pass membrane protein</topology>
    </subcellularLocation>
</comment>
<dbReference type="Gene3D" id="3.30.2010.10">
    <property type="entry name" value="Metalloproteases ('zincins'), catalytic domain"/>
    <property type="match status" value="1"/>
</dbReference>
<accession>A0ABY5KSM9</accession>
<keyword evidence="15" id="KW-1185">Reference proteome</keyword>
<dbReference type="PANTHER" id="PTHR43221:SF1">
    <property type="entry name" value="PROTEASE HTPX"/>
    <property type="match status" value="1"/>
</dbReference>
<evidence type="ECO:0000256" key="9">
    <source>
        <dbReference type="ARBA" id="ARBA00022989"/>
    </source>
</evidence>
<dbReference type="RefSeq" id="WP_227575364.1">
    <property type="nucleotide sequence ID" value="NZ_CP101987.1"/>
</dbReference>
<evidence type="ECO:0000256" key="11">
    <source>
        <dbReference type="ARBA" id="ARBA00023136"/>
    </source>
</evidence>
<dbReference type="Proteomes" id="UP001316384">
    <property type="component" value="Chromosome"/>
</dbReference>
<protein>
    <submittedName>
        <fullName evidence="14">M48 family metallopeptidase</fullName>
    </submittedName>
</protein>
<evidence type="ECO:0000259" key="13">
    <source>
        <dbReference type="Pfam" id="PF01435"/>
    </source>
</evidence>
<keyword evidence="4" id="KW-0645">Protease</keyword>
<evidence type="ECO:0000313" key="14">
    <source>
        <dbReference type="EMBL" id="UUI71348.1"/>
    </source>
</evidence>
<feature type="domain" description="Peptidase M48" evidence="13">
    <location>
        <begin position="118"/>
        <end position="306"/>
    </location>
</feature>
<keyword evidence="5 12" id="KW-0812">Transmembrane</keyword>